<dbReference type="InterPro" id="IPR000700">
    <property type="entry name" value="PAS-assoc_C"/>
</dbReference>
<dbReference type="InterPro" id="IPR003661">
    <property type="entry name" value="HisK_dim/P_dom"/>
</dbReference>
<dbReference type="InterPro" id="IPR035965">
    <property type="entry name" value="PAS-like_dom_sf"/>
</dbReference>
<keyword evidence="7" id="KW-0418">Kinase</keyword>
<comment type="subcellular location">
    <subcellularLocation>
        <location evidence="2">Cytoplasm</location>
    </subcellularLocation>
</comment>
<dbReference type="GO" id="GO:0005737">
    <property type="term" value="C:cytoplasm"/>
    <property type="evidence" value="ECO:0007669"/>
    <property type="project" value="UniProtKB-SubCell"/>
</dbReference>
<dbReference type="Gene3D" id="3.30.450.20">
    <property type="entry name" value="PAS domain"/>
    <property type="match status" value="2"/>
</dbReference>
<dbReference type="SUPFAM" id="SSF55874">
    <property type="entry name" value="ATPase domain of HSP90 chaperone/DNA topoisomerase II/histidine kinase"/>
    <property type="match status" value="1"/>
</dbReference>
<dbReference type="FunFam" id="3.30.565.10:FF:000010">
    <property type="entry name" value="Sensor histidine kinase RcsC"/>
    <property type="match status" value="1"/>
</dbReference>
<dbReference type="SUPFAM" id="SSF55785">
    <property type="entry name" value="PYP-like sensor domain (PAS domain)"/>
    <property type="match status" value="2"/>
</dbReference>
<keyword evidence="6" id="KW-0808">Transferase</keyword>
<dbReference type="PANTHER" id="PTHR43719">
    <property type="entry name" value="TWO-COMPONENT HISTIDINE KINASE"/>
    <property type="match status" value="1"/>
</dbReference>
<dbReference type="SUPFAM" id="SSF47384">
    <property type="entry name" value="Homodimeric domain of signal transducing histidine kinase"/>
    <property type="match status" value="1"/>
</dbReference>
<accession>A0A6V8HA34</accession>
<dbReference type="CDD" id="cd00082">
    <property type="entry name" value="HisKA"/>
    <property type="match status" value="1"/>
</dbReference>
<name>A0A6V8HA34_TALPI</name>
<dbReference type="Gene3D" id="3.30.565.10">
    <property type="entry name" value="Histidine kinase-like ATPase, C-terminal domain"/>
    <property type="match status" value="1"/>
</dbReference>
<dbReference type="InterPro" id="IPR036097">
    <property type="entry name" value="HisK_dim/P_sf"/>
</dbReference>
<dbReference type="FunFam" id="3.30.450.20:FF:000136">
    <property type="entry name" value="Sensor histidine kinase/response regulator Fos-1"/>
    <property type="match status" value="1"/>
</dbReference>
<evidence type="ECO:0000313" key="14">
    <source>
        <dbReference type="EMBL" id="GAM38003.1"/>
    </source>
</evidence>
<evidence type="ECO:0000256" key="6">
    <source>
        <dbReference type="ARBA" id="ARBA00022679"/>
    </source>
</evidence>
<dbReference type="Pfam" id="PF08448">
    <property type="entry name" value="PAS_4"/>
    <property type="match status" value="1"/>
</dbReference>
<dbReference type="CDD" id="cd17546">
    <property type="entry name" value="REC_hyHK_CKI1_RcsC-like"/>
    <property type="match status" value="1"/>
</dbReference>
<dbReference type="FunFam" id="1.10.287.130:FF:000030">
    <property type="entry name" value="Putative histidine kinase 5"/>
    <property type="match status" value="1"/>
</dbReference>
<dbReference type="SUPFAM" id="SSF52172">
    <property type="entry name" value="CheY-like"/>
    <property type="match status" value="1"/>
</dbReference>
<evidence type="ECO:0000259" key="11">
    <source>
        <dbReference type="PROSITE" id="PS50110"/>
    </source>
</evidence>
<dbReference type="Pfam" id="PF02518">
    <property type="entry name" value="HATPase_c"/>
    <property type="match status" value="1"/>
</dbReference>
<feature type="domain" description="PAS" evidence="12">
    <location>
        <begin position="210"/>
        <end position="267"/>
    </location>
</feature>
<dbReference type="Pfam" id="PF13426">
    <property type="entry name" value="PAS_9"/>
    <property type="match status" value="1"/>
</dbReference>
<dbReference type="CDD" id="cd00130">
    <property type="entry name" value="PAS"/>
    <property type="match status" value="2"/>
</dbReference>
<keyword evidence="5 8" id="KW-0597">Phosphoprotein</keyword>
<evidence type="ECO:0000313" key="15">
    <source>
        <dbReference type="Proteomes" id="UP000053095"/>
    </source>
</evidence>
<evidence type="ECO:0000259" key="10">
    <source>
        <dbReference type="PROSITE" id="PS50109"/>
    </source>
</evidence>
<protein>
    <recommendedName>
        <fullName evidence="3">histidine kinase</fullName>
        <ecNumber evidence="3">2.7.13.3</ecNumber>
    </recommendedName>
</protein>
<dbReference type="SMART" id="SM00388">
    <property type="entry name" value="HisKA"/>
    <property type="match status" value="1"/>
</dbReference>
<dbReference type="Pfam" id="PF00512">
    <property type="entry name" value="HisKA"/>
    <property type="match status" value="1"/>
</dbReference>
<dbReference type="InterPro" id="IPR001789">
    <property type="entry name" value="Sig_transdc_resp-reg_receiver"/>
</dbReference>
<evidence type="ECO:0000256" key="3">
    <source>
        <dbReference type="ARBA" id="ARBA00012438"/>
    </source>
</evidence>
<dbReference type="SMART" id="SM00086">
    <property type="entry name" value="PAC"/>
    <property type="match status" value="2"/>
</dbReference>
<dbReference type="InterPro" id="IPR013656">
    <property type="entry name" value="PAS_4"/>
</dbReference>
<comment type="caution">
    <text evidence="14">The sequence shown here is derived from an EMBL/GenBank/DDBJ whole genome shotgun (WGS) entry which is preliminary data.</text>
</comment>
<evidence type="ECO:0000256" key="1">
    <source>
        <dbReference type="ARBA" id="ARBA00000085"/>
    </source>
</evidence>
<feature type="domain" description="Histidine kinase" evidence="10">
    <location>
        <begin position="351"/>
        <end position="574"/>
    </location>
</feature>
<dbReference type="PROSITE" id="PS50113">
    <property type="entry name" value="PAC"/>
    <property type="match status" value="1"/>
</dbReference>
<organism evidence="14 15">
    <name type="scientific">Talaromyces pinophilus</name>
    <name type="common">Penicillium pinophilum</name>
    <dbReference type="NCBI Taxonomy" id="128442"/>
    <lineage>
        <taxon>Eukaryota</taxon>
        <taxon>Fungi</taxon>
        <taxon>Dikarya</taxon>
        <taxon>Ascomycota</taxon>
        <taxon>Pezizomycotina</taxon>
        <taxon>Eurotiomycetes</taxon>
        <taxon>Eurotiomycetidae</taxon>
        <taxon>Eurotiales</taxon>
        <taxon>Trichocomaceae</taxon>
        <taxon>Talaromyces</taxon>
        <taxon>Talaromyces sect. Talaromyces</taxon>
    </lineage>
</organism>
<dbReference type="Gene3D" id="1.10.287.130">
    <property type="match status" value="1"/>
</dbReference>
<dbReference type="InterPro" id="IPR011006">
    <property type="entry name" value="CheY-like_superfamily"/>
</dbReference>
<dbReference type="SMART" id="SM00091">
    <property type="entry name" value="PAS"/>
    <property type="match status" value="2"/>
</dbReference>
<evidence type="ECO:0000259" key="12">
    <source>
        <dbReference type="PROSITE" id="PS50112"/>
    </source>
</evidence>
<dbReference type="PROSITE" id="PS50109">
    <property type="entry name" value="HIS_KIN"/>
    <property type="match status" value="1"/>
</dbReference>
<feature type="domain" description="Response regulatory" evidence="11">
    <location>
        <begin position="604"/>
        <end position="721"/>
    </location>
</feature>
<feature type="modified residue" description="4-aspartylphosphate" evidence="8">
    <location>
        <position position="656"/>
    </location>
</feature>
<dbReference type="NCBIfam" id="TIGR00229">
    <property type="entry name" value="sensory_box"/>
    <property type="match status" value="2"/>
</dbReference>
<feature type="domain" description="PAS" evidence="12">
    <location>
        <begin position="78"/>
        <end position="152"/>
    </location>
</feature>
<evidence type="ECO:0000256" key="4">
    <source>
        <dbReference type="ARBA" id="ARBA00022490"/>
    </source>
</evidence>
<evidence type="ECO:0000259" key="13">
    <source>
        <dbReference type="PROSITE" id="PS50113"/>
    </source>
</evidence>
<dbReference type="Gene3D" id="3.40.50.2300">
    <property type="match status" value="1"/>
</dbReference>
<evidence type="ECO:0000256" key="9">
    <source>
        <dbReference type="SAM" id="MobiDB-lite"/>
    </source>
</evidence>
<dbReference type="PRINTS" id="PR00344">
    <property type="entry name" value="BCTRLSENSOR"/>
</dbReference>
<evidence type="ECO:0000256" key="8">
    <source>
        <dbReference type="PROSITE-ProRule" id="PRU00169"/>
    </source>
</evidence>
<feature type="domain" description="PAC" evidence="13">
    <location>
        <begin position="285"/>
        <end position="336"/>
    </location>
</feature>
<dbReference type="InterPro" id="IPR001610">
    <property type="entry name" value="PAC"/>
</dbReference>
<keyword evidence="4" id="KW-0963">Cytoplasm</keyword>
<dbReference type="Pfam" id="PF00072">
    <property type="entry name" value="Response_reg"/>
    <property type="match status" value="1"/>
</dbReference>
<dbReference type="CDD" id="cd16922">
    <property type="entry name" value="HATPase_EvgS-ArcB-TorS-like"/>
    <property type="match status" value="1"/>
</dbReference>
<dbReference type="PROSITE" id="PS50112">
    <property type="entry name" value="PAS"/>
    <property type="match status" value="2"/>
</dbReference>
<dbReference type="SMART" id="SM00387">
    <property type="entry name" value="HATPase_c"/>
    <property type="match status" value="1"/>
</dbReference>
<keyword evidence="15" id="KW-1185">Reference proteome</keyword>
<dbReference type="InterPro" id="IPR050956">
    <property type="entry name" value="2C_system_His_kinase"/>
</dbReference>
<feature type="region of interest" description="Disordered" evidence="9">
    <location>
        <begin position="53"/>
        <end position="77"/>
    </location>
</feature>
<dbReference type="EC" id="2.7.13.3" evidence="3"/>
<dbReference type="InterPro" id="IPR000014">
    <property type="entry name" value="PAS"/>
</dbReference>
<dbReference type="SMART" id="SM00448">
    <property type="entry name" value="REC"/>
    <property type="match status" value="1"/>
</dbReference>
<dbReference type="GO" id="GO:0000155">
    <property type="term" value="F:phosphorelay sensor kinase activity"/>
    <property type="evidence" value="ECO:0007669"/>
    <property type="project" value="InterPro"/>
</dbReference>
<dbReference type="Proteomes" id="UP000053095">
    <property type="component" value="Unassembled WGS sequence"/>
</dbReference>
<proteinExistence type="predicted"/>
<dbReference type="InterPro" id="IPR036890">
    <property type="entry name" value="HATPase_C_sf"/>
</dbReference>
<gene>
    <name evidence="14" type="ORF">TCE0_033r08397</name>
</gene>
<dbReference type="EMBL" id="DF933829">
    <property type="protein sequence ID" value="GAM38003.1"/>
    <property type="molecule type" value="Genomic_DNA"/>
</dbReference>
<comment type="catalytic activity">
    <reaction evidence="1">
        <text>ATP + protein L-histidine = ADP + protein N-phospho-L-histidine.</text>
        <dbReference type="EC" id="2.7.13.3"/>
    </reaction>
</comment>
<dbReference type="InterPro" id="IPR004358">
    <property type="entry name" value="Sig_transdc_His_kin-like_C"/>
</dbReference>
<dbReference type="PANTHER" id="PTHR43719:SF28">
    <property type="entry name" value="PEROXIDE STRESS-ACTIVATED HISTIDINE KINASE MAK1-RELATED"/>
    <property type="match status" value="1"/>
</dbReference>
<dbReference type="InterPro" id="IPR003594">
    <property type="entry name" value="HATPase_dom"/>
</dbReference>
<dbReference type="AlphaFoldDB" id="A0A6V8HA34"/>
<evidence type="ECO:0000256" key="7">
    <source>
        <dbReference type="ARBA" id="ARBA00022777"/>
    </source>
</evidence>
<sequence length="723" mass="79818">MHQLPTSMAINGGGDEALANMFAPLSLKSGASRPQSKEPSSPMMTVVRVNEYKPESARRSHSPSIQRLDPFESASPATDSDLGRIFSLTPLPTIVLNANLRVAQVSDSHLAFSGYTRAEVVGHSIYDLPTHKVPATDTTSLHRVLTHAIKTGDLQIIDDIVIDNGDDYTVYSVHITPIQDQGKLLYVVLSVHDVTKESSARQTNRELAYMNETYKVLVDTVKDYAIFMLDTTGCVATWNSGAAMIKGYSSDEIIGRHFSTFYGEEDRIVDKPGKELEVCLKEGKVEDEGWRYRKDGSRFWANVMITPIYTAGRHVGFVKVTRDLTERKAAESRLIAAFEESSKLKSDFLANMSHEIRTPMHGMLMSIQMLAGTSLDERQKEYINIIEDTGSVLLQIINDVLDYSKLSSGTFTITPGVVDVKEVVGAVSRNCRSSLKPGVDLRVNYSDQLPKHLNGDPLRYRQIIQNLIGNAVKFTDEGSVDVSVKVTETPQDSSAYEITTMVIDTGIGVPEDAASSLFTPFTRFADSSRKRYQGTGLGLSICKSLAELMDGSVGFAPNPDNHGSVFWLTVKMGTSDNSRSDRRLSETRGPDLNAQIQELAPRKQLLLVEDNIMNQTIMLKMLNMMGFEKVDTAWNGSEAVRKVKQKPLSYNAILMDINMPVMDGVDATKAIRGMSRDVPIIAMTGNALKGDSDLYLASGMNDYIAKPVHRQHLVSVLLKWIGP</sequence>
<dbReference type="InterPro" id="IPR005467">
    <property type="entry name" value="His_kinase_dom"/>
</dbReference>
<reference evidence="15" key="1">
    <citation type="journal article" date="2015" name="Genome Announc.">
        <title>Draft genome sequence of Talaromyces cellulolyticus strain Y-94, a source of lignocellulosic biomass-degrading enzymes.</title>
        <authorList>
            <person name="Fujii T."/>
            <person name="Koike H."/>
            <person name="Sawayama S."/>
            <person name="Yano S."/>
            <person name="Inoue H."/>
        </authorList>
    </citation>
    <scope>NUCLEOTIDE SEQUENCE [LARGE SCALE GENOMIC DNA]</scope>
    <source>
        <strain evidence="15">Y-94</strain>
    </source>
</reference>
<dbReference type="PROSITE" id="PS50110">
    <property type="entry name" value="RESPONSE_REGULATORY"/>
    <property type="match status" value="1"/>
</dbReference>
<evidence type="ECO:0000256" key="5">
    <source>
        <dbReference type="ARBA" id="ARBA00022553"/>
    </source>
</evidence>
<evidence type="ECO:0000256" key="2">
    <source>
        <dbReference type="ARBA" id="ARBA00004496"/>
    </source>
</evidence>